<dbReference type="AlphaFoldDB" id="A0A2G6PF03"/>
<dbReference type="EMBL" id="PDTV01000007">
    <property type="protein sequence ID" value="PIE83147.1"/>
    <property type="molecule type" value="Genomic_DNA"/>
</dbReference>
<feature type="transmembrane region" description="Helical" evidence="1">
    <location>
        <begin position="46"/>
        <end position="70"/>
    </location>
</feature>
<keyword evidence="1" id="KW-0472">Membrane</keyword>
<comment type="caution">
    <text evidence="2">The sequence shown here is derived from an EMBL/GenBank/DDBJ whole genome shotgun (WGS) entry which is preliminary data.</text>
</comment>
<accession>A0A2G6PF03</accession>
<reference evidence="2 3" key="1">
    <citation type="submission" date="2017-10" db="EMBL/GenBank/DDBJ databases">
        <title>Novel microbial diversity and functional potential in the marine mammal oral microbiome.</title>
        <authorList>
            <person name="Dudek N.K."/>
            <person name="Sun C.L."/>
            <person name="Burstein D."/>
            <person name="Kantor R.S."/>
            <person name="Aliaga Goltsman D.S."/>
            <person name="Bik E.M."/>
            <person name="Thomas B.C."/>
            <person name="Banfield J.F."/>
            <person name="Relman D.A."/>
        </authorList>
    </citation>
    <scope>NUCLEOTIDE SEQUENCE [LARGE SCALE GENOMIC DNA]</scope>
    <source>
        <strain evidence="2">DOLJORAL78_50_517</strain>
    </source>
</reference>
<gene>
    <name evidence="2" type="ORF">CSA09_03530</name>
</gene>
<keyword evidence="1" id="KW-0812">Transmembrane</keyword>
<protein>
    <submittedName>
        <fullName evidence="2">Uncharacterized protein</fullName>
    </submittedName>
</protein>
<name>A0A2G6PF03_9GAMM</name>
<dbReference type="Proteomes" id="UP000229278">
    <property type="component" value="Unassembled WGS sequence"/>
</dbReference>
<proteinExistence type="predicted"/>
<evidence type="ECO:0000313" key="2">
    <source>
        <dbReference type="EMBL" id="PIE83147.1"/>
    </source>
</evidence>
<evidence type="ECO:0000256" key="1">
    <source>
        <dbReference type="SAM" id="Phobius"/>
    </source>
</evidence>
<keyword evidence="1" id="KW-1133">Transmembrane helix</keyword>
<evidence type="ECO:0000313" key="3">
    <source>
        <dbReference type="Proteomes" id="UP000229278"/>
    </source>
</evidence>
<sequence>MKKFLLFLAGAVAGILVSFCLAYVSGYILENMGVILYKSESDQQRNFNIFIILGLVVSLIFGWLSVRYGLTKSSSGR</sequence>
<organism evidence="2 3">
    <name type="scientific">Candidatus Contendibacter odensensis</name>
    <dbReference type="NCBI Taxonomy" id="1400860"/>
    <lineage>
        <taxon>Bacteria</taxon>
        <taxon>Pseudomonadati</taxon>
        <taxon>Pseudomonadota</taxon>
        <taxon>Gammaproteobacteria</taxon>
        <taxon>Candidatus Competibacteraceae</taxon>
        <taxon>Candidatus Contendibacter</taxon>
    </lineage>
</organism>